<protein>
    <submittedName>
        <fullName evidence="1">Uncharacterized protein</fullName>
    </submittedName>
</protein>
<evidence type="ECO:0000313" key="1">
    <source>
        <dbReference type="EMBL" id="AEF83791.1"/>
    </source>
</evidence>
<dbReference type="Proteomes" id="UP000009223">
    <property type="component" value="Chromosome"/>
</dbReference>
<reference evidence="1 2" key="2">
    <citation type="journal article" date="2011" name="ISME J.">
        <title>RNA-seq reveals cooperative metabolic interactions between two termite-gut spirochete species in co-culture.</title>
        <authorList>
            <person name="Rosenthal A.Z."/>
            <person name="Matson E.G."/>
            <person name="Eldar A."/>
            <person name="Leadbetter J.R."/>
        </authorList>
    </citation>
    <scope>NUCLEOTIDE SEQUENCE [LARGE SCALE GENOMIC DNA]</scope>
    <source>
        <strain evidence="2">ATCC BAA-887 / DSM 12427 / ZAS-2</strain>
    </source>
</reference>
<dbReference type="EMBL" id="CP001843">
    <property type="protein sequence ID" value="AEF83791.1"/>
    <property type="molecule type" value="Genomic_DNA"/>
</dbReference>
<dbReference type="HOGENOM" id="CLU_3349937_0_0_12"/>
<name>F5YPH4_TREPZ</name>
<evidence type="ECO:0000313" key="2">
    <source>
        <dbReference type="Proteomes" id="UP000009223"/>
    </source>
</evidence>
<accession>F5YPH4</accession>
<gene>
    <name evidence="1" type="ordered locus">TREPR_1525</name>
</gene>
<dbReference type="KEGG" id="tpi:TREPR_1525"/>
<reference evidence="2" key="1">
    <citation type="submission" date="2009-12" db="EMBL/GenBank/DDBJ databases">
        <title>Complete sequence of Treponema primitia strain ZAS-2.</title>
        <authorList>
            <person name="Tetu S.G."/>
            <person name="Matson E."/>
            <person name="Ren Q."/>
            <person name="Seshadri R."/>
            <person name="Elbourne L."/>
            <person name="Hassan K.A."/>
            <person name="Durkin A."/>
            <person name="Radune D."/>
            <person name="Mohamoud Y."/>
            <person name="Shay R."/>
            <person name="Jin S."/>
            <person name="Zhang X."/>
            <person name="Lucey K."/>
            <person name="Ballor N.R."/>
            <person name="Ottesen E."/>
            <person name="Rosenthal R."/>
            <person name="Allen A."/>
            <person name="Leadbetter J.R."/>
            <person name="Paulsen I.T."/>
        </authorList>
    </citation>
    <scope>NUCLEOTIDE SEQUENCE [LARGE SCALE GENOMIC DNA]</scope>
    <source>
        <strain evidence="2">ATCC BAA-887 / DSM 12427 / ZAS-2</strain>
    </source>
</reference>
<organism evidence="1 2">
    <name type="scientific">Treponema primitia (strain ATCC BAA-887 / DSM 12427 / ZAS-2)</name>
    <dbReference type="NCBI Taxonomy" id="545694"/>
    <lineage>
        <taxon>Bacteria</taxon>
        <taxon>Pseudomonadati</taxon>
        <taxon>Spirochaetota</taxon>
        <taxon>Spirochaetia</taxon>
        <taxon>Spirochaetales</taxon>
        <taxon>Treponemataceae</taxon>
        <taxon>Treponema</taxon>
    </lineage>
</organism>
<keyword evidence="2" id="KW-1185">Reference proteome</keyword>
<dbReference type="AlphaFoldDB" id="F5YPH4"/>
<proteinExistence type="predicted"/>
<sequence>MQVKFGKIHVLNLYRFFVKMGRGFIYSSSLVMYEGIG</sequence>